<dbReference type="InterPro" id="IPR028978">
    <property type="entry name" value="Chorismate_lyase_/UTRA_dom_sf"/>
</dbReference>
<dbReference type="FunFam" id="1.10.10.10:FF:000079">
    <property type="entry name" value="GntR family transcriptional regulator"/>
    <property type="match status" value="1"/>
</dbReference>
<protein>
    <submittedName>
        <fullName evidence="5">UTRA domain-containing protein</fullName>
    </submittedName>
</protein>
<evidence type="ECO:0000313" key="5">
    <source>
        <dbReference type="EMBL" id="QJX76280.1"/>
    </source>
</evidence>
<dbReference type="InterPro" id="IPR011663">
    <property type="entry name" value="UTRA"/>
</dbReference>
<dbReference type="PROSITE" id="PS50949">
    <property type="entry name" value="HTH_GNTR"/>
    <property type="match status" value="1"/>
</dbReference>
<gene>
    <name evidence="5" type="ORF">FDZ14_08705</name>
</gene>
<dbReference type="Gene3D" id="1.10.10.10">
    <property type="entry name" value="Winged helix-like DNA-binding domain superfamily/Winged helix DNA-binding domain"/>
    <property type="match status" value="1"/>
</dbReference>
<evidence type="ECO:0000256" key="3">
    <source>
        <dbReference type="ARBA" id="ARBA00023163"/>
    </source>
</evidence>
<dbReference type="GO" id="GO:0003700">
    <property type="term" value="F:DNA-binding transcription factor activity"/>
    <property type="evidence" value="ECO:0007669"/>
    <property type="project" value="InterPro"/>
</dbReference>
<dbReference type="InterPro" id="IPR050679">
    <property type="entry name" value="Bact_HTH_transcr_reg"/>
</dbReference>
<dbReference type="SUPFAM" id="SSF64288">
    <property type="entry name" value="Chorismate lyase-like"/>
    <property type="match status" value="1"/>
</dbReference>
<dbReference type="PANTHER" id="PTHR44846:SF1">
    <property type="entry name" value="MANNOSYL-D-GLYCERATE TRANSPORT_METABOLISM SYSTEM REPRESSOR MNGR-RELATED"/>
    <property type="match status" value="1"/>
</dbReference>
<dbReference type="AlphaFoldDB" id="A0A6M6DNL3"/>
<evidence type="ECO:0000259" key="4">
    <source>
        <dbReference type="PROSITE" id="PS50949"/>
    </source>
</evidence>
<keyword evidence="3" id="KW-0804">Transcription</keyword>
<name>A0A6M6DNL3_PRIMG</name>
<proteinExistence type="predicted"/>
<sequence>MKDTIGSNKNIALYLQVKDVLIKRIQEKVWKPNTLIPTEQELMQEFDVSRTTLRQAISMLVQDGLLEKKQGRGTIVKPQPLIGGSLGKLKGLAEEVAEKGLTPNSKLIRTDFKKDLYYETSMMELDAGEEVLVIERIRFADEVPIAIERSCWPLHIGKILVEQDLNRAKFYEVLEENEIFLKRAKEKISAINATIYEADLLGIRGGEALLEMTRVSYGFDDKPLEFTVTKYRSDKYHYNIELTR</sequence>
<keyword evidence="1" id="KW-0805">Transcription regulation</keyword>
<dbReference type="PRINTS" id="PR00035">
    <property type="entry name" value="HTHGNTR"/>
</dbReference>
<dbReference type="Pfam" id="PF00392">
    <property type="entry name" value="GntR"/>
    <property type="match status" value="1"/>
</dbReference>
<evidence type="ECO:0000256" key="1">
    <source>
        <dbReference type="ARBA" id="ARBA00023015"/>
    </source>
</evidence>
<organism evidence="5 6">
    <name type="scientific">Priestia megaterium</name>
    <name type="common">Bacillus megaterium</name>
    <dbReference type="NCBI Taxonomy" id="1404"/>
    <lineage>
        <taxon>Bacteria</taxon>
        <taxon>Bacillati</taxon>
        <taxon>Bacillota</taxon>
        <taxon>Bacilli</taxon>
        <taxon>Bacillales</taxon>
        <taxon>Bacillaceae</taxon>
        <taxon>Priestia</taxon>
    </lineage>
</organism>
<dbReference type="EMBL" id="CP045272">
    <property type="protein sequence ID" value="QJX76280.1"/>
    <property type="molecule type" value="Genomic_DNA"/>
</dbReference>
<keyword evidence="2" id="KW-0238">DNA-binding</keyword>
<accession>A0A6M6DNL3</accession>
<dbReference type="GO" id="GO:0045892">
    <property type="term" value="P:negative regulation of DNA-templated transcription"/>
    <property type="evidence" value="ECO:0007669"/>
    <property type="project" value="TreeGrafter"/>
</dbReference>
<dbReference type="RefSeq" id="WP_047933471.1">
    <property type="nucleotide sequence ID" value="NZ_CP045272.1"/>
</dbReference>
<dbReference type="SMART" id="SM00345">
    <property type="entry name" value="HTH_GNTR"/>
    <property type="match status" value="1"/>
</dbReference>
<dbReference type="InterPro" id="IPR036390">
    <property type="entry name" value="WH_DNA-bd_sf"/>
</dbReference>
<dbReference type="CDD" id="cd07377">
    <property type="entry name" value="WHTH_GntR"/>
    <property type="match status" value="1"/>
</dbReference>
<feature type="domain" description="HTH gntR-type" evidence="4">
    <location>
        <begin position="11"/>
        <end position="79"/>
    </location>
</feature>
<evidence type="ECO:0000256" key="2">
    <source>
        <dbReference type="ARBA" id="ARBA00023125"/>
    </source>
</evidence>
<dbReference type="SUPFAM" id="SSF46785">
    <property type="entry name" value="Winged helix' DNA-binding domain"/>
    <property type="match status" value="1"/>
</dbReference>
<evidence type="ECO:0000313" key="6">
    <source>
        <dbReference type="Proteomes" id="UP000501076"/>
    </source>
</evidence>
<dbReference type="Pfam" id="PF07702">
    <property type="entry name" value="UTRA"/>
    <property type="match status" value="1"/>
</dbReference>
<dbReference type="InterPro" id="IPR036388">
    <property type="entry name" value="WH-like_DNA-bd_sf"/>
</dbReference>
<dbReference type="InterPro" id="IPR000524">
    <property type="entry name" value="Tscrpt_reg_HTH_GntR"/>
</dbReference>
<dbReference type="PANTHER" id="PTHR44846">
    <property type="entry name" value="MANNOSYL-D-GLYCERATE TRANSPORT/METABOLISM SYSTEM REPRESSOR MNGR-RELATED"/>
    <property type="match status" value="1"/>
</dbReference>
<dbReference type="SMART" id="SM00866">
    <property type="entry name" value="UTRA"/>
    <property type="match status" value="1"/>
</dbReference>
<dbReference type="Gene3D" id="3.40.1410.10">
    <property type="entry name" value="Chorismate lyase-like"/>
    <property type="match status" value="1"/>
</dbReference>
<dbReference type="GO" id="GO:0003677">
    <property type="term" value="F:DNA binding"/>
    <property type="evidence" value="ECO:0007669"/>
    <property type="project" value="UniProtKB-KW"/>
</dbReference>
<reference evidence="5 6" key="1">
    <citation type="submission" date="2019-10" db="EMBL/GenBank/DDBJ databases">
        <title>Complete genome sequences for adaption low water activity.</title>
        <authorList>
            <person name="Zhao L."/>
            <person name="Zhong J."/>
        </authorList>
    </citation>
    <scope>NUCLEOTIDE SEQUENCE [LARGE SCALE GENOMIC DNA]</scope>
    <source>
        <strain evidence="5 6">FDU301</strain>
    </source>
</reference>
<dbReference type="Proteomes" id="UP000501076">
    <property type="component" value="Chromosome"/>
</dbReference>